<dbReference type="AlphaFoldDB" id="A0A0F9NUW4"/>
<evidence type="ECO:0000313" key="1">
    <source>
        <dbReference type="EMBL" id="KKN21639.1"/>
    </source>
</evidence>
<accession>A0A0F9NUW4</accession>
<comment type="caution">
    <text evidence="1">The sequence shown here is derived from an EMBL/GenBank/DDBJ whole genome shotgun (WGS) entry which is preliminary data.</text>
</comment>
<proteinExistence type="predicted"/>
<name>A0A0F9NUW4_9ZZZZ</name>
<reference evidence="1" key="1">
    <citation type="journal article" date="2015" name="Nature">
        <title>Complex archaea that bridge the gap between prokaryotes and eukaryotes.</title>
        <authorList>
            <person name="Spang A."/>
            <person name="Saw J.H."/>
            <person name="Jorgensen S.L."/>
            <person name="Zaremba-Niedzwiedzka K."/>
            <person name="Martijn J."/>
            <person name="Lind A.E."/>
            <person name="van Eijk R."/>
            <person name="Schleper C."/>
            <person name="Guy L."/>
            <person name="Ettema T.J."/>
        </authorList>
    </citation>
    <scope>NUCLEOTIDE SEQUENCE</scope>
</reference>
<protein>
    <submittedName>
        <fullName evidence="1">Uncharacterized protein</fullName>
    </submittedName>
</protein>
<sequence length="116" mass="13730">MKLIKEINVSVIFDDKKIDKEDVLSYLFDIISDNKHPCVEFKIKGLEGIEIFVDFLKCKDIELSLNEIINIKNTLYKTKKEKFEIITDFIDILIEERKKKRKNKNILVHPTSETQD</sequence>
<gene>
    <name evidence="1" type="ORF">LCGC14_0923240</name>
</gene>
<organism evidence="1">
    <name type="scientific">marine sediment metagenome</name>
    <dbReference type="NCBI Taxonomy" id="412755"/>
    <lineage>
        <taxon>unclassified sequences</taxon>
        <taxon>metagenomes</taxon>
        <taxon>ecological metagenomes</taxon>
    </lineage>
</organism>
<dbReference type="EMBL" id="LAZR01003130">
    <property type="protein sequence ID" value="KKN21639.1"/>
    <property type="molecule type" value="Genomic_DNA"/>
</dbReference>